<organism evidence="2 3">
    <name type="scientific">Streptomyces pacificus</name>
    <dbReference type="NCBI Taxonomy" id="2705029"/>
    <lineage>
        <taxon>Bacteria</taxon>
        <taxon>Bacillati</taxon>
        <taxon>Actinomycetota</taxon>
        <taxon>Actinomycetes</taxon>
        <taxon>Kitasatosporales</taxon>
        <taxon>Streptomycetaceae</taxon>
        <taxon>Streptomyces</taxon>
    </lineage>
</organism>
<dbReference type="AlphaFoldDB" id="A0A6A0B436"/>
<evidence type="ECO:0000313" key="3">
    <source>
        <dbReference type="Proteomes" id="UP000484988"/>
    </source>
</evidence>
<evidence type="ECO:0000313" key="2">
    <source>
        <dbReference type="EMBL" id="GFH39291.1"/>
    </source>
</evidence>
<gene>
    <name evidence="2" type="ORF">SCWH03_55560</name>
</gene>
<keyword evidence="3" id="KW-1185">Reference proteome</keyword>
<evidence type="ECO:0000256" key="1">
    <source>
        <dbReference type="SAM" id="MobiDB-lite"/>
    </source>
</evidence>
<reference evidence="2 3" key="1">
    <citation type="submission" date="2020-02" db="EMBL/GenBank/DDBJ databases">
        <title>Whole Genome Shotgun Sequence of Streptomyces sp. strain CWH03.</title>
        <authorList>
            <person name="Dohra H."/>
            <person name="Kodani S."/>
            <person name="Yamamura H."/>
        </authorList>
    </citation>
    <scope>NUCLEOTIDE SEQUENCE [LARGE SCALE GENOMIC DNA]</scope>
    <source>
        <strain evidence="2 3">CWH03</strain>
    </source>
</reference>
<protein>
    <submittedName>
        <fullName evidence="2">Uncharacterized protein</fullName>
    </submittedName>
</protein>
<dbReference type="Proteomes" id="UP000484988">
    <property type="component" value="Unassembled WGS sequence"/>
</dbReference>
<comment type="caution">
    <text evidence="2">The sequence shown here is derived from an EMBL/GenBank/DDBJ whole genome shotgun (WGS) entry which is preliminary data.</text>
</comment>
<feature type="region of interest" description="Disordered" evidence="1">
    <location>
        <begin position="37"/>
        <end position="58"/>
    </location>
</feature>
<dbReference type="EMBL" id="BLLG01000026">
    <property type="protein sequence ID" value="GFH39291.1"/>
    <property type="molecule type" value="Genomic_DNA"/>
</dbReference>
<proteinExistence type="predicted"/>
<accession>A0A6A0B436</accession>
<sequence length="58" mass="6220">MLNWAGGRGRKVVTDPAKGAESYISLITGDSYEFRMGREVEKTRTGTGEAGPGSEREG</sequence>
<name>A0A6A0B436_9ACTN</name>